<dbReference type="Pfam" id="PF13374">
    <property type="entry name" value="TPR_10"/>
    <property type="match status" value="1"/>
</dbReference>
<feature type="repeat" description="TPR" evidence="5">
    <location>
        <begin position="811"/>
        <end position="844"/>
    </location>
</feature>
<dbReference type="PROSITE" id="PS00108">
    <property type="entry name" value="PROTEIN_KINASE_ST"/>
    <property type="match status" value="1"/>
</dbReference>
<dbReference type="PANTHER" id="PTHR43289:SF6">
    <property type="entry name" value="SERINE_THREONINE-PROTEIN KINASE NEKL-3"/>
    <property type="match status" value="1"/>
</dbReference>
<evidence type="ECO:0000256" key="6">
    <source>
        <dbReference type="SAM" id="MobiDB-lite"/>
    </source>
</evidence>
<dbReference type="Gene3D" id="3.30.200.20">
    <property type="entry name" value="Phosphorylase Kinase, domain 1"/>
    <property type="match status" value="1"/>
</dbReference>
<dbReference type="SUPFAM" id="SSF56112">
    <property type="entry name" value="Protein kinase-like (PK-like)"/>
    <property type="match status" value="1"/>
</dbReference>
<keyword evidence="7" id="KW-0472">Membrane</keyword>
<gene>
    <name evidence="9" type="primary">pknB_1</name>
    <name evidence="9" type="ORF">OJF2_00210</name>
</gene>
<feature type="compositionally biased region" description="Low complexity" evidence="6">
    <location>
        <begin position="83"/>
        <end position="93"/>
    </location>
</feature>
<dbReference type="InterPro" id="IPR011990">
    <property type="entry name" value="TPR-like_helical_dom_sf"/>
</dbReference>
<feature type="compositionally biased region" description="Basic and acidic residues" evidence="6">
    <location>
        <begin position="854"/>
        <end position="872"/>
    </location>
</feature>
<evidence type="ECO:0000256" key="1">
    <source>
        <dbReference type="ARBA" id="ARBA00022679"/>
    </source>
</evidence>
<keyword evidence="2" id="KW-0547">Nucleotide-binding</keyword>
<dbReference type="EMBL" id="CP042997">
    <property type="protein sequence ID" value="QEH31556.1"/>
    <property type="molecule type" value="Genomic_DNA"/>
</dbReference>
<dbReference type="CDD" id="cd14014">
    <property type="entry name" value="STKc_PknB_like"/>
    <property type="match status" value="1"/>
</dbReference>
<feature type="transmembrane region" description="Helical" evidence="7">
    <location>
        <begin position="427"/>
        <end position="448"/>
    </location>
</feature>
<evidence type="ECO:0000256" key="3">
    <source>
        <dbReference type="ARBA" id="ARBA00022777"/>
    </source>
</evidence>
<dbReference type="PROSITE" id="PS50005">
    <property type="entry name" value="TPR"/>
    <property type="match status" value="1"/>
</dbReference>
<feature type="region of interest" description="Disordered" evidence="6">
    <location>
        <begin position="850"/>
        <end position="872"/>
    </location>
</feature>
<protein>
    <submittedName>
        <fullName evidence="9">Serine/threonine-protein kinase PknB</fullName>
        <ecNumber evidence="9">2.7.11.1</ecNumber>
    </submittedName>
</protein>
<evidence type="ECO:0000256" key="4">
    <source>
        <dbReference type="ARBA" id="ARBA00022840"/>
    </source>
</evidence>
<dbReference type="SMART" id="SM00220">
    <property type="entry name" value="S_TKc"/>
    <property type="match status" value="1"/>
</dbReference>
<dbReference type="Gene3D" id="1.10.510.10">
    <property type="entry name" value="Transferase(Phosphotransferase) domain 1"/>
    <property type="match status" value="1"/>
</dbReference>
<dbReference type="KEGG" id="agv:OJF2_00210"/>
<dbReference type="Gene3D" id="1.25.40.10">
    <property type="entry name" value="Tetratricopeptide repeat domain"/>
    <property type="match status" value="2"/>
</dbReference>
<dbReference type="Pfam" id="PF13414">
    <property type="entry name" value="TPR_11"/>
    <property type="match status" value="1"/>
</dbReference>
<sequence>MGDATRCKACGAEVPGGDLAGLCPTCLLRQGLAGASESAAVDGDADITVAVGPADPSTLARLGDSLGPMPSVLLRDGDPESAPEPVVAPASPEMPRPGDRTGKLQLFGEIARGGMGAVLKARDPDLGRELAVKVLLERHRDKPELVRRFIEEAQIGGQLQHPGIVPVYDLGAFADARPYFAMKLVRGRTLAALLGARPSPADDLPRFLSIFEAVCQTVAYAHARGVIHRDLKPSNVMVGSFGEVQVMDWGLAKVLARGGVADERRSMPAPADSPVATGRSGSAADESHAGSVMGTPPYMPPEQARGETDRLDERADVFALGSILCEVLTGGPAHAGSSSAEVLRKAAAADTADAESRLAACGADPELAALVRSCLAPSVEARPRDARAVADAVTAHLAGVQGRLRDAELASARAQARAEAERTRRRLAIGLAASVLIAVGLGLSGWLWNASRRRATERRFESALAEASARLGTARGSGGDASAWAAARAAADDLAALAGTAGLNADLAASISRLRDEAASEAEAVAAAARAARRDRELMAALASAQSMRPEFGEAGTIDALRSTLADAGLVLDDGREPALAVRALAGRPEAVRVAAAAGLDDWSALARTSNPGDESAWRRPLALAEALDPEPTRQAVRHAWAGGDRDALLRLAAPESVDRLRPASVALLAGAIRDAGGLHDPAAAAVLRRGLLRHPRDVRLNEALGQYLAGQSPEGKAEAIAYYATARALEPASGHLLAHLLADRGRADEAEAIFRELAEEAGGNPVRRARHLSCLGGMLRRHGRPKEAETALEESATAARAALRLAPDNPNVHLILGNTLRSQARWEPAVAEYREALRLRPEFPEARANLADALREQGRTDRRPPPAGHAD</sequence>
<dbReference type="PANTHER" id="PTHR43289">
    <property type="entry name" value="MITOGEN-ACTIVATED PROTEIN KINASE KINASE KINASE 20-RELATED"/>
    <property type="match status" value="1"/>
</dbReference>
<proteinExistence type="predicted"/>
<evidence type="ECO:0000259" key="8">
    <source>
        <dbReference type="PROSITE" id="PS50011"/>
    </source>
</evidence>
<dbReference type="InterPro" id="IPR008271">
    <property type="entry name" value="Ser/Thr_kinase_AS"/>
</dbReference>
<dbReference type="GO" id="GO:0005524">
    <property type="term" value="F:ATP binding"/>
    <property type="evidence" value="ECO:0007669"/>
    <property type="project" value="UniProtKB-KW"/>
</dbReference>
<evidence type="ECO:0000256" key="5">
    <source>
        <dbReference type="PROSITE-ProRule" id="PRU00339"/>
    </source>
</evidence>
<evidence type="ECO:0000313" key="9">
    <source>
        <dbReference type="EMBL" id="QEH31556.1"/>
    </source>
</evidence>
<keyword evidence="7" id="KW-0812">Transmembrane</keyword>
<keyword evidence="5" id="KW-0802">TPR repeat</keyword>
<keyword evidence="1 9" id="KW-0808">Transferase</keyword>
<evidence type="ECO:0000256" key="7">
    <source>
        <dbReference type="SAM" id="Phobius"/>
    </source>
</evidence>
<dbReference type="InterPro" id="IPR019734">
    <property type="entry name" value="TPR_rpt"/>
</dbReference>
<keyword evidence="10" id="KW-1185">Reference proteome</keyword>
<accession>A0A5B9VST6</accession>
<dbReference type="GO" id="GO:0004674">
    <property type="term" value="F:protein serine/threonine kinase activity"/>
    <property type="evidence" value="ECO:0007669"/>
    <property type="project" value="UniProtKB-EC"/>
</dbReference>
<dbReference type="AlphaFoldDB" id="A0A5B9VST6"/>
<keyword evidence="3 9" id="KW-0418">Kinase</keyword>
<dbReference type="Pfam" id="PF00069">
    <property type="entry name" value="Pkinase"/>
    <property type="match status" value="1"/>
</dbReference>
<dbReference type="EC" id="2.7.11.1" evidence="9"/>
<keyword evidence="7" id="KW-1133">Transmembrane helix</keyword>
<dbReference type="RefSeq" id="WP_148590134.1">
    <property type="nucleotide sequence ID" value="NZ_CP042997.1"/>
</dbReference>
<dbReference type="SMART" id="SM00028">
    <property type="entry name" value="TPR"/>
    <property type="match status" value="2"/>
</dbReference>
<keyword evidence="4" id="KW-0067">ATP-binding</keyword>
<name>A0A5B9VST6_9BACT</name>
<dbReference type="PROSITE" id="PS50011">
    <property type="entry name" value="PROTEIN_KINASE_DOM"/>
    <property type="match status" value="1"/>
</dbReference>
<dbReference type="InterPro" id="IPR000719">
    <property type="entry name" value="Prot_kinase_dom"/>
</dbReference>
<dbReference type="OrthoDB" id="6111975at2"/>
<evidence type="ECO:0000256" key="2">
    <source>
        <dbReference type="ARBA" id="ARBA00022741"/>
    </source>
</evidence>
<reference evidence="9 10" key="1">
    <citation type="submission" date="2019-08" db="EMBL/GenBank/DDBJ databases">
        <title>Deep-cultivation of Planctomycetes and their phenomic and genomic characterization uncovers novel biology.</title>
        <authorList>
            <person name="Wiegand S."/>
            <person name="Jogler M."/>
            <person name="Boedeker C."/>
            <person name="Pinto D."/>
            <person name="Vollmers J."/>
            <person name="Rivas-Marin E."/>
            <person name="Kohn T."/>
            <person name="Peeters S.H."/>
            <person name="Heuer A."/>
            <person name="Rast P."/>
            <person name="Oberbeckmann S."/>
            <person name="Bunk B."/>
            <person name="Jeske O."/>
            <person name="Meyerdierks A."/>
            <person name="Storesund J.E."/>
            <person name="Kallscheuer N."/>
            <person name="Luecker S."/>
            <person name="Lage O.M."/>
            <person name="Pohl T."/>
            <person name="Merkel B.J."/>
            <person name="Hornburger P."/>
            <person name="Mueller R.-W."/>
            <person name="Bruemmer F."/>
            <person name="Labrenz M."/>
            <person name="Spormann A.M."/>
            <person name="Op den Camp H."/>
            <person name="Overmann J."/>
            <person name="Amann R."/>
            <person name="Jetten M.S.M."/>
            <person name="Mascher T."/>
            <person name="Medema M.H."/>
            <person name="Devos D.P."/>
            <person name="Kaster A.-K."/>
            <person name="Ovreas L."/>
            <person name="Rohde M."/>
            <person name="Galperin M.Y."/>
            <person name="Jogler C."/>
        </authorList>
    </citation>
    <scope>NUCLEOTIDE SEQUENCE [LARGE SCALE GENOMIC DNA]</scope>
    <source>
        <strain evidence="9 10">OJF2</strain>
    </source>
</reference>
<feature type="region of interest" description="Disordered" evidence="6">
    <location>
        <begin position="264"/>
        <end position="305"/>
    </location>
</feature>
<dbReference type="SUPFAM" id="SSF48452">
    <property type="entry name" value="TPR-like"/>
    <property type="match status" value="1"/>
</dbReference>
<organism evidence="9 10">
    <name type="scientific">Aquisphaera giovannonii</name>
    <dbReference type="NCBI Taxonomy" id="406548"/>
    <lineage>
        <taxon>Bacteria</taxon>
        <taxon>Pseudomonadati</taxon>
        <taxon>Planctomycetota</taxon>
        <taxon>Planctomycetia</taxon>
        <taxon>Isosphaerales</taxon>
        <taxon>Isosphaeraceae</taxon>
        <taxon>Aquisphaera</taxon>
    </lineage>
</organism>
<dbReference type="InterPro" id="IPR011009">
    <property type="entry name" value="Kinase-like_dom_sf"/>
</dbReference>
<evidence type="ECO:0000313" key="10">
    <source>
        <dbReference type="Proteomes" id="UP000324233"/>
    </source>
</evidence>
<feature type="domain" description="Protein kinase" evidence="8">
    <location>
        <begin position="104"/>
        <end position="394"/>
    </location>
</feature>
<dbReference type="Proteomes" id="UP000324233">
    <property type="component" value="Chromosome"/>
</dbReference>
<feature type="region of interest" description="Disordered" evidence="6">
    <location>
        <begin position="75"/>
        <end position="99"/>
    </location>
</feature>